<dbReference type="AlphaFoldDB" id="A0AAW0RZ09"/>
<name>A0AAW0RZ09_9HYPO</name>
<keyword evidence="2" id="KW-1185">Reference proteome</keyword>
<proteinExistence type="predicted"/>
<organism evidence="1 2">
    <name type="scientific">Beauveria asiatica</name>
    <dbReference type="NCBI Taxonomy" id="1069075"/>
    <lineage>
        <taxon>Eukaryota</taxon>
        <taxon>Fungi</taxon>
        <taxon>Dikarya</taxon>
        <taxon>Ascomycota</taxon>
        <taxon>Pezizomycotina</taxon>
        <taxon>Sordariomycetes</taxon>
        <taxon>Hypocreomycetidae</taxon>
        <taxon>Hypocreales</taxon>
        <taxon>Cordycipitaceae</taxon>
        <taxon>Beauveria</taxon>
    </lineage>
</organism>
<reference evidence="1 2" key="1">
    <citation type="submission" date="2020-02" db="EMBL/GenBank/DDBJ databases">
        <title>Comparative genomics of the hypocrealean fungal genus Beauvera.</title>
        <authorList>
            <person name="Showalter D.N."/>
            <person name="Bushley K.E."/>
            <person name="Rehner S.A."/>
        </authorList>
    </citation>
    <scope>NUCLEOTIDE SEQUENCE [LARGE SCALE GENOMIC DNA]</scope>
    <source>
        <strain evidence="1 2">ARSEF4384</strain>
    </source>
</reference>
<gene>
    <name evidence="1" type="ORF">G3M48_001854</name>
</gene>
<evidence type="ECO:0000313" key="1">
    <source>
        <dbReference type="EMBL" id="KAK8147273.1"/>
    </source>
</evidence>
<dbReference type="Proteomes" id="UP001397290">
    <property type="component" value="Unassembled WGS sequence"/>
</dbReference>
<protein>
    <submittedName>
        <fullName evidence="1">Uncharacterized protein</fullName>
    </submittedName>
</protein>
<sequence>MHVRASPVFPPPEFQMRAGGRDVWTVTILRGPIKHPFGFVKAIFSLARVNWLILPFGSAARPVRADRNESSFSRVNPKQTMHCAANTIELLVLELQVRLFNFGRRYSYSYPDLRQMVLLCPTSCFGPLAIWAGPARASLFITCPQPYS</sequence>
<dbReference type="EMBL" id="JAAHCF010000158">
    <property type="protein sequence ID" value="KAK8147273.1"/>
    <property type="molecule type" value="Genomic_DNA"/>
</dbReference>
<comment type="caution">
    <text evidence="1">The sequence shown here is derived from an EMBL/GenBank/DDBJ whole genome shotgun (WGS) entry which is preliminary data.</text>
</comment>
<evidence type="ECO:0000313" key="2">
    <source>
        <dbReference type="Proteomes" id="UP001397290"/>
    </source>
</evidence>
<accession>A0AAW0RZ09</accession>